<sequence>METEITICLGSSCYTRGNRETLEVIRHFIAAHQLQAKVFFHGDLCTGRCSQGPILRINDRVYEWVTPDNVVDILMSVFGSEDSMTSMGDNTVV</sequence>
<dbReference type="OrthoDB" id="9807941at2"/>
<evidence type="ECO:0000313" key="2">
    <source>
        <dbReference type="Proteomes" id="UP000249239"/>
    </source>
</evidence>
<gene>
    <name evidence="1" type="ORF">LX69_03444</name>
</gene>
<comment type="caution">
    <text evidence="1">The sequence shown here is derived from an EMBL/GenBank/DDBJ whole genome shotgun (WGS) entry which is preliminary data.</text>
</comment>
<reference evidence="1 2" key="1">
    <citation type="submission" date="2018-06" db="EMBL/GenBank/DDBJ databases">
        <title>Genomic Encyclopedia of Archaeal and Bacterial Type Strains, Phase II (KMG-II): from individual species to whole genera.</title>
        <authorList>
            <person name="Goeker M."/>
        </authorList>
    </citation>
    <scope>NUCLEOTIDE SEQUENCE [LARGE SCALE GENOMIC DNA]</scope>
    <source>
        <strain evidence="1 2">DSM 6779</strain>
    </source>
</reference>
<dbReference type="CDD" id="cd02980">
    <property type="entry name" value="TRX_Fd_family"/>
    <property type="match status" value="1"/>
</dbReference>
<evidence type="ECO:0000313" key="1">
    <source>
        <dbReference type="EMBL" id="PZX10150.1"/>
    </source>
</evidence>
<dbReference type="AlphaFoldDB" id="A0A2W7MQD5"/>
<dbReference type="Proteomes" id="UP000249239">
    <property type="component" value="Unassembled WGS sequence"/>
</dbReference>
<name>A0A2W7MQD5_9BACT</name>
<organism evidence="1 2">
    <name type="scientific">Breznakibacter xylanolyticus</name>
    <dbReference type="NCBI Taxonomy" id="990"/>
    <lineage>
        <taxon>Bacteria</taxon>
        <taxon>Pseudomonadati</taxon>
        <taxon>Bacteroidota</taxon>
        <taxon>Bacteroidia</taxon>
        <taxon>Marinilabiliales</taxon>
        <taxon>Marinilabiliaceae</taxon>
        <taxon>Breznakibacter</taxon>
    </lineage>
</organism>
<protein>
    <submittedName>
        <fullName evidence="1">Thioredoxin-like protein</fullName>
    </submittedName>
</protein>
<dbReference type="Gene3D" id="3.40.30.10">
    <property type="entry name" value="Glutaredoxin"/>
    <property type="match status" value="1"/>
</dbReference>
<dbReference type="InterPro" id="IPR036249">
    <property type="entry name" value="Thioredoxin-like_sf"/>
</dbReference>
<dbReference type="SUPFAM" id="SSF52833">
    <property type="entry name" value="Thioredoxin-like"/>
    <property type="match status" value="1"/>
</dbReference>
<dbReference type="EMBL" id="QKZK01000059">
    <property type="protein sequence ID" value="PZX10150.1"/>
    <property type="molecule type" value="Genomic_DNA"/>
</dbReference>
<accession>A0A2W7MQD5</accession>
<dbReference type="RefSeq" id="WP_111447212.1">
    <property type="nucleotide sequence ID" value="NZ_QKZK01000059.1"/>
</dbReference>
<proteinExistence type="predicted"/>
<keyword evidence="2" id="KW-1185">Reference proteome</keyword>
<dbReference type="Pfam" id="PF01257">
    <property type="entry name" value="2Fe-2S_thioredx"/>
    <property type="match status" value="1"/>
</dbReference>